<evidence type="ECO:0000256" key="3">
    <source>
        <dbReference type="ARBA" id="ARBA00022989"/>
    </source>
</evidence>
<evidence type="ECO:0000256" key="6">
    <source>
        <dbReference type="SAM" id="Phobius"/>
    </source>
</evidence>
<keyword evidence="9" id="KW-1185">Reference proteome</keyword>
<evidence type="ECO:0000313" key="9">
    <source>
        <dbReference type="Proteomes" id="UP001249851"/>
    </source>
</evidence>
<dbReference type="PROSITE" id="PS50262">
    <property type="entry name" value="G_PROTEIN_RECEP_F1_2"/>
    <property type="match status" value="1"/>
</dbReference>
<comment type="similarity">
    <text evidence="5">Belongs to the G-protein coupled receptor 1 family.</text>
</comment>
<dbReference type="Pfam" id="PF00001">
    <property type="entry name" value="7tm_1"/>
    <property type="match status" value="1"/>
</dbReference>
<dbReference type="Gene3D" id="1.20.1070.10">
    <property type="entry name" value="Rhodopsin 7-helix transmembrane proteins"/>
    <property type="match status" value="1"/>
</dbReference>
<keyword evidence="2 5" id="KW-0812">Transmembrane</keyword>
<dbReference type="CDD" id="cd00637">
    <property type="entry name" value="7tm_classA_rhodopsin-like"/>
    <property type="match status" value="1"/>
</dbReference>
<evidence type="ECO:0000256" key="5">
    <source>
        <dbReference type="RuleBase" id="RU000688"/>
    </source>
</evidence>
<feature type="transmembrane region" description="Helical" evidence="6">
    <location>
        <begin position="40"/>
        <end position="65"/>
    </location>
</feature>
<evidence type="ECO:0000256" key="1">
    <source>
        <dbReference type="ARBA" id="ARBA00004370"/>
    </source>
</evidence>
<accession>A0AAD9URH9</accession>
<dbReference type="AlphaFoldDB" id="A0AAD9URH9"/>
<dbReference type="PROSITE" id="PS00237">
    <property type="entry name" value="G_PROTEIN_RECEP_F1_1"/>
    <property type="match status" value="1"/>
</dbReference>
<dbReference type="GO" id="GO:0004930">
    <property type="term" value="F:G protein-coupled receptor activity"/>
    <property type="evidence" value="ECO:0007669"/>
    <property type="project" value="UniProtKB-KW"/>
</dbReference>
<keyword evidence="3 6" id="KW-1133">Transmembrane helix</keyword>
<evidence type="ECO:0000313" key="8">
    <source>
        <dbReference type="EMBL" id="KAK2547279.1"/>
    </source>
</evidence>
<feature type="transmembrane region" description="Helical" evidence="6">
    <location>
        <begin position="6"/>
        <end position="28"/>
    </location>
</feature>
<keyword evidence="5 8" id="KW-0675">Receptor</keyword>
<dbReference type="InterPro" id="IPR000276">
    <property type="entry name" value="GPCR_Rhodpsn"/>
</dbReference>
<keyword evidence="5" id="KW-0807">Transducer</keyword>
<comment type="caution">
    <text evidence="8">The sequence shown here is derived from an EMBL/GenBank/DDBJ whole genome shotgun (WGS) entry which is preliminary data.</text>
</comment>
<name>A0AAD9URH9_ACRCE</name>
<gene>
    <name evidence="8" type="ORF">P5673_032835</name>
</gene>
<dbReference type="EMBL" id="JARQWQ010000195">
    <property type="protein sequence ID" value="KAK2547279.1"/>
    <property type="molecule type" value="Genomic_DNA"/>
</dbReference>
<dbReference type="Proteomes" id="UP001249851">
    <property type="component" value="Unassembled WGS sequence"/>
</dbReference>
<feature type="transmembrane region" description="Helical" evidence="6">
    <location>
        <begin position="85"/>
        <end position="103"/>
    </location>
</feature>
<keyword evidence="4 6" id="KW-0472">Membrane</keyword>
<reference evidence="8" key="1">
    <citation type="journal article" date="2023" name="G3 (Bethesda)">
        <title>Whole genome assembly and annotation of the endangered Caribbean coral Acropora cervicornis.</title>
        <authorList>
            <person name="Selwyn J.D."/>
            <person name="Vollmer S.V."/>
        </authorList>
    </citation>
    <scope>NUCLEOTIDE SEQUENCE</scope>
    <source>
        <strain evidence="8">K2</strain>
    </source>
</reference>
<keyword evidence="5" id="KW-0297">G-protein coupled receptor</keyword>
<feature type="domain" description="G-protein coupled receptors family 1 profile" evidence="7">
    <location>
        <begin position="20"/>
        <end position="131"/>
    </location>
</feature>
<dbReference type="PRINTS" id="PR00237">
    <property type="entry name" value="GPCRRHODOPSN"/>
</dbReference>
<reference evidence="8" key="2">
    <citation type="journal article" date="2023" name="Science">
        <title>Genomic signatures of disease resistance in endangered staghorn corals.</title>
        <authorList>
            <person name="Vollmer S.V."/>
            <person name="Selwyn J.D."/>
            <person name="Despard B.A."/>
            <person name="Roesel C.L."/>
        </authorList>
    </citation>
    <scope>NUCLEOTIDE SEQUENCE</scope>
    <source>
        <strain evidence="8">K2</strain>
    </source>
</reference>
<evidence type="ECO:0000259" key="7">
    <source>
        <dbReference type="PROSITE" id="PS50262"/>
    </source>
</evidence>
<proteinExistence type="inferred from homology"/>
<dbReference type="PANTHER" id="PTHR45698:SF1">
    <property type="entry name" value="TRACE AMINE-ASSOCIATED RECEPTOR 13C-LIKE"/>
    <property type="match status" value="1"/>
</dbReference>
<dbReference type="InterPro" id="IPR017452">
    <property type="entry name" value="GPCR_Rhodpsn_7TM"/>
</dbReference>
<protein>
    <submittedName>
        <fullName evidence="8">Neuropeptide FF receptor 1</fullName>
    </submittedName>
</protein>
<dbReference type="GO" id="GO:0016020">
    <property type="term" value="C:membrane"/>
    <property type="evidence" value="ECO:0007669"/>
    <property type="project" value="UniProtKB-SubCell"/>
</dbReference>
<evidence type="ECO:0000256" key="4">
    <source>
        <dbReference type="ARBA" id="ARBA00023136"/>
    </source>
</evidence>
<dbReference type="PANTHER" id="PTHR45698">
    <property type="entry name" value="TRACE AMINE-ASSOCIATED RECEPTOR 19N-RELATED"/>
    <property type="match status" value="1"/>
</dbReference>
<dbReference type="SUPFAM" id="SSF81321">
    <property type="entry name" value="Family A G protein-coupled receptor-like"/>
    <property type="match status" value="1"/>
</dbReference>
<sequence length="131" mass="14517">MGSVAVTTLLSMLVLMDIVGNSLVCAIIRKYRNMRIPINFLIFNLATADILFALFITPKLIVSLYVKHPDGPAGTVLCKLLTGGIFAWVSAVSSVCTLLAIAIERYYTVIYPHGDRWKLTKRKVKVCSKQI</sequence>
<comment type="subcellular location">
    <subcellularLocation>
        <location evidence="1">Membrane</location>
    </subcellularLocation>
</comment>
<organism evidence="8 9">
    <name type="scientific">Acropora cervicornis</name>
    <name type="common">Staghorn coral</name>
    <dbReference type="NCBI Taxonomy" id="6130"/>
    <lineage>
        <taxon>Eukaryota</taxon>
        <taxon>Metazoa</taxon>
        <taxon>Cnidaria</taxon>
        <taxon>Anthozoa</taxon>
        <taxon>Hexacorallia</taxon>
        <taxon>Scleractinia</taxon>
        <taxon>Astrocoeniina</taxon>
        <taxon>Acroporidae</taxon>
        <taxon>Acropora</taxon>
    </lineage>
</organism>
<evidence type="ECO:0000256" key="2">
    <source>
        <dbReference type="ARBA" id="ARBA00022692"/>
    </source>
</evidence>